<dbReference type="OrthoDB" id="2293641at2"/>
<protein>
    <recommendedName>
        <fullName evidence="2">DUF4179 domain-containing protein</fullName>
    </recommendedName>
</protein>
<dbReference type="Gene3D" id="2.60.40.1630">
    <property type="entry name" value="bacillus anthracis domain"/>
    <property type="match status" value="1"/>
</dbReference>
<keyword evidence="1" id="KW-1133">Transmembrane helix</keyword>
<evidence type="ECO:0000259" key="2">
    <source>
        <dbReference type="Pfam" id="PF13786"/>
    </source>
</evidence>
<evidence type="ECO:0000313" key="3">
    <source>
        <dbReference type="EMBL" id="GAM15246.1"/>
    </source>
</evidence>
<dbReference type="RefSeq" id="WP_052442211.1">
    <property type="nucleotide sequence ID" value="NZ_BASE01000077.1"/>
</dbReference>
<gene>
    <name evidence="3" type="ORF">SAMD00020551_3402</name>
</gene>
<reference evidence="3 4" key="1">
    <citation type="submission" date="2013-06" db="EMBL/GenBank/DDBJ databases">
        <title>Whole genome shotgun sequence of Bacillus selenatarsenatis SF-1.</title>
        <authorList>
            <person name="Kuroda M."/>
            <person name="Sei K."/>
            <person name="Yamashita M."/>
            <person name="Ike M."/>
        </authorList>
    </citation>
    <scope>NUCLEOTIDE SEQUENCE [LARGE SCALE GENOMIC DNA]</scope>
    <source>
        <strain evidence="3 4">SF-1</strain>
    </source>
</reference>
<evidence type="ECO:0000313" key="4">
    <source>
        <dbReference type="Proteomes" id="UP000031014"/>
    </source>
</evidence>
<accession>A0A0A8XAQ0</accession>
<feature type="domain" description="DUF4179" evidence="2">
    <location>
        <begin position="39"/>
        <end position="128"/>
    </location>
</feature>
<organism evidence="3 4">
    <name type="scientific">Mesobacillus selenatarsenatis (strain DSM 18680 / JCM 14380 / FERM P-15431 / SF-1)</name>
    <dbReference type="NCBI Taxonomy" id="1321606"/>
    <lineage>
        <taxon>Bacteria</taxon>
        <taxon>Bacillati</taxon>
        <taxon>Bacillota</taxon>
        <taxon>Bacilli</taxon>
        <taxon>Bacillales</taxon>
        <taxon>Bacillaceae</taxon>
        <taxon>Mesobacillus</taxon>
    </lineage>
</organism>
<dbReference type="InterPro" id="IPR025436">
    <property type="entry name" value="DUF4179"/>
</dbReference>
<dbReference type="EMBL" id="BASE01000077">
    <property type="protein sequence ID" value="GAM15246.1"/>
    <property type="molecule type" value="Genomic_DNA"/>
</dbReference>
<keyword evidence="1" id="KW-0472">Membrane</keyword>
<comment type="caution">
    <text evidence="3">The sequence shown here is derived from an EMBL/GenBank/DDBJ whole genome shotgun (WGS) entry which is preliminary data.</text>
</comment>
<dbReference type="AlphaFoldDB" id="A0A0A8XAQ0"/>
<sequence length="327" mass="36282">MKKKMFHESVDQIEVPEADVLKAIQAGVRKGSKIRAKQKSRFKVLGASVAAAAVLFVASGFMVPSVGKVMADIPFLAKLYEHDKVAGNLASQQLITELNEKAAFDGIDVRVTDAYYDGAIIGVTFDVKGEVKGNEDEIYAFYEIFDRDPNIEETMELVKLLPIEGGYKGHIQLSYPRAELPAETTLPFNIIGIGEINDNWKDEQGKWNFDVPISQLPFETVALGQARELGDYKITFEKLITGKSSIAIEYTLSYPEGGERVMLNLFDDRGKRMIGGTSDAKLERNVENGTVTEKRRITIPMVPDSDFIEVHPSIESGEKLDSVKIDL</sequence>
<proteinExistence type="predicted"/>
<keyword evidence="4" id="KW-1185">Reference proteome</keyword>
<dbReference type="Proteomes" id="UP000031014">
    <property type="component" value="Unassembled WGS sequence"/>
</dbReference>
<name>A0A0A8XAQ0_MESS1</name>
<evidence type="ECO:0000256" key="1">
    <source>
        <dbReference type="SAM" id="Phobius"/>
    </source>
</evidence>
<dbReference type="Pfam" id="PF13786">
    <property type="entry name" value="DUF4179"/>
    <property type="match status" value="1"/>
</dbReference>
<keyword evidence="1" id="KW-0812">Transmembrane</keyword>
<dbReference type="STRING" id="1321606.SAMD00020551_3402"/>
<feature type="transmembrane region" description="Helical" evidence="1">
    <location>
        <begin position="42"/>
        <end position="63"/>
    </location>
</feature>